<dbReference type="EMBL" id="JABBWD010000039">
    <property type="protein sequence ID" value="KAG1774730.1"/>
    <property type="molecule type" value="Genomic_DNA"/>
</dbReference>
<feature type="compositionally biased region" description="Polar residues" evidence="1">
    <location>
        <begin position="209"/>
        <end position="218"/>
    </location>
</feature>
<proteinExistence type="predicted"/>
<sequence length="218" mass="24106">MPPRAAKVRTSTYGKRILESVPAPLDPDSDPEFNPGIFIYETKKRGKPKATAVEDASPSSPRSKSRKRRSEVLGNFQSSSRSRKRRPMDPEASRRHNPLKEYFDDDLGLQSASDDGEVDEDDPEDGDSAEEHESEPDQPVILRTITAFIKASKEGTPITQPSHSQTPVVDDSDTEPESEPEVAQVSMKRKSPASELIMPASKRRKTPCPNGTFNLMAS</sequence>
<feature type="compositionally biased region" description="Acidic residues" evidence="1">
    <location>
        <begin position="114"/>
        <end position="136"/>
    </location>
</feature>
<keyword evidence="3" id="KW-1185">Reference proteome</keyword>
<evidence type="ECO:0000313" key="3">
    <source>
        <dbReference type="Proteomes" id="UP000714275"/>
    </source>
</evidence>
<organism evidence="2 3">
    <name type="scientific">Suillus placidus</name>
    <dbReference type="NCBI Taxonomy" id="48579"/>
    <lineage>
        <taxon>Eukaryota</taxon>
        <taxon>Fungi</taxon>
        <taxon>Dikarya</taxon>
        <taxon>Basidiomycota</taxon>
        <taxon>Agaricomycotina</taxon>
        <taxon>Agaricomycetes</taxon>
        <taxon>Agaricomycetidae</taxon>
        <taxon>Boletales</taxon>
        <taxon>Suillineae</taxon>
        <taxon>Suillaceae</taxon>
        <taxon>Suillus</taxon>
    </lineage>
</organism>
<dbReference type="OrthoDB" id="2682014at2759"/>
<reference evidence="2" key="1">
    <citation type="journal article" date="2020" name="New Phytol.">
        <title>Comparative genomics reveals dynamic genome evolution in host specialist ectomycorrhizal fungi.</title>
        <authorList>
            <person name="Lofgren L.A."/>
            <person name="Nguyen N.H."/>
            <person name="Vilgalys R."/>
            <person name="Ruytinx J."/>
            <person name="Liao H.L."/>
            <person name="Branco S."/>
            <person name="Kuo A."/>
            <person name="LaButti K."/>
            <person name="Lipzen A."/>
            <person name="Andreopoulos W."/>
            <person name="Pangilinan J."/>
            <person name="Riley R."/>
            <person name="Hundley H."/>
            <person name="Na H."/>
            <person name="Barry K."/>
            <person name="Grigoriev I.V."/>
            <person name="Stajich J.E."/>
            <person name="Kennedy P.G."/>
        </authorList>
    </citation>
    <scope>NUCLEOTIDE SEQUENCE</scope>
    <source>
        <strain evidence="2">DOB743</strain>
    </source>
</reference>
<name>A0A9P6ZQ39_9AGAM</name>
<feature type="compositionally biased region" description="Acidic residues" evidence="1">
    <location>
        <begin position="170"/>
        <end position="180"/>
    </location>
</feature>
<comment type="caution">
    <text evidence="2">The sequence shown here is derived from an EMBL/GenBank/DDBJ whole genome shotgun (WGS) entry which is preliminary data.</text>
</comment>
<evidence type="ECO:0000256" key="1">
    <source>
        <dbReference type="SAM" id="MobiDB-lite"/>
    </source>
</evidence>
<gene>
    <name evidence="2" type="ORF">EV702DRAFT_482252</name>
</gene>
<dbReference type="Proteomes" id="UP000714275">
    <property type="component" value="Unassembled WGS sequence"/>
</dbReference>
<feature type="compositionally biased region" description="Polar residues" evidence="1">
    <location>
        <begin position="157"/>
        <end position="167"/>
    </location>
</feature>
<evidence type="ECO:0000313" key="2">
    <source>
        <dbReference type="EMBL" id="KAG1774730.1"/>
    </source>
</evidence>
<accession>A0A9P6ZQ39</accession>
<feature type="region of interest" description="Disordered" evidence="1">
    <location>
        <begin position="1"/>
        <end position="218"/>
    </location>
</feature>
<dbReference type="AlphaFoldDB" id="A0A9P6ZQ39"/>
<protein>
    <submittedName>
        <fullName evidence="2">Uncharacterized protein</fullName>
    </submittedName>
</protein>
<feature type="compositionally biased region" description="Basic and acidic residues" evidence="1">
    <location>
        <begin position="87"/>
        <end position="102"/>
    </location>
</feature>